<dbReference type="InterPro" id="IPR015500">
    <property type="entry name" value="Peptidase_S8_subtilisin-rel"/>
</dbReference>
<dbReference type="InterPro" id="IPR036852">
    <property type="entry name" value="Peptidase_S8/S53_dom_sf"/>
</dbReference>
<keyword evidence="3 5" id="KW-0378">Hydrolase</keyword>
<feature type="active site" description="Charge relay system" evidence="5">
    <location>
        <position position="719"/>
    </location>
</feature>
<dbReference type="InterPro" id="IPR022398">
    <property type="entry name" value="Peptidase_S8_His-AS"/>
</dbReference>
<dbReference type="PANTHER" id="PTHR43806">
    <property type="entry name" value="PEPTIDASE S8"/>
    <property type="match status" value="1"/>
</dbReference>
<dbReference type="AlphaFoldDB" id="A0A1I7H9Q5"/>
<dbReference type="PRINTS" id="PR00723">
    <property type="entry name" value="SUBTILISIN"/>
</dbReference>
<dbReference type="STRING" id="1035707.SAMN05216552_100592"/>
<accession>A0A1I7H9Q5</accession>
<evidence type="ECO:0000259" key="9">
    <source>
        <dbReference type="Pfam" id="PF22148"/>
    </source>
</evidence>
<comment type="similarity">
    <text evidence="1 5 6">Belongs to the peptidase S8 family.</text>
</comment>
<organism evidence="10 11">
    <name type="scientific">Pseudoduganella namucuonensis</name>
    <dbReference type="NCBI Taxonomy" id="1035707"/>
    <lineage>
        <taxon>Bacteria</taxon>
        <taxon>Pseudomonadati</taxon>
        <taxon>Pseudomonadota</taxon>
        <taxon>Betaproteobacteria</taxon>
        <taxon>Burkholderiales</taxon>
        <taxon>Oxalobacteraceae</taxon>
        <taxon>Telluria group</taxon>
        <taxon>Pseudoduganella</taxon>
    </lineage>
</organism>
<evidence type="ECO:0000256" key="5">
    <source>
        <dbReference type="PROSITE-ProRule" id="PRU01240"/>
    </source>
</evidence>
<keyword evidence="2 5" id="KW-0645">Protease</keyword>
<reference evidence="11" key="1">
    <citation type="submission" date="2016-10" db="EMBL/GenBank/DDBJ databases">
        <authorList>
            <person name="Varghese N."/>
            <person name="Submissions S."/>
        </authorList>
    </citation>
    <scope>NUCLEOTIDE SEQUENCE [LARGE SCALE GENOMIC DNA]</scope>
    <source>
        <strain evidence="11">CGMCC 1.11014</strain>
    </source>
</reference>
<feature type="active site" description="Charge relay system" evidence="5">
    <location>
        <position position="505"/>
    </location>
</feature>
<dbReference type="PROSITE" id="PS00136">
    <property type="entry name" value="SUBTILASE_ASP"/>
    <property type="match status" value="1"/>
</dbReference>
<evidence type="ECO:0000313" key="10">
    <source>
        <dbReference type="EMBL" id="SFU57427.1"/>
    </source>
</evidence>
<dbReference type="Proteomes" id="UP000199391">
    <property type="component" value="Unassembled WGS sequence"/>
</dbReference>
<evidence type="ECO:0000256" key="3">
    <source>
        <dbReference type="ARBA" id="ARBA00022801"/>
    </source>
</evidence>
<dbReference type="Gene3D" id="2.60.120.260">
    <property type="entry name" value="Galactose-binding domain-like"/>
    <property type="match status" value="1"/>
</dbReference>
<evidence type="ECO:0000256" key="6">
    <source>
        <dbReference type="RuleBase" id="RU003355"/>
    </source>
</evidence>
<name>A0A1I7H9Q5_9BURK</name>
<dbReference type="PROSITE" id="PS00138">
    <property type="entry name" value="SUBTILASE_SER"/>
    <property type="match status" value="1"/>
</dbReference>
<feature type="domain" description="Peptidase S8/S53" evidence="8">
    <location>
        <begin position="496"/>
        <end position="755"/>
    </location>
</feature>
<evidence type="ECO:0000256" key="7">
    <source>
        <dbReference type="SAM" id="SignalP"/>
    </source>
</evidence>
<gene>
    <name evidence="10" type="ORF">SAMN05216552_100592</name>
</gene>
<feature type="active site" description="Charge relay system" evidence="5">
    <location>
        <position position="538"/>
    </location>
</feature>
<dbReference type="Gene3D" id="3.40.50.200">
    <property type="entry name" value="Peptidase S8/S53 domain"/>
    <property type="match status" value="1"/>
</dbReference>
<feature type="domain" description="Fervidolysin-like N-terminal prodomain" evidence="9">
    <location>
        <begin position="382"/>
        <end position="461"/>
    </location>
</feature>
<dbReference type="Pfam" id="PF22148">
    <property type="entry name" value="Fervidolysin_NPro-like"/>
    <property type="match status" value="1"/>
</dbReference>
<keyword evidence="7" id="KW-0732">Signal</keyword>
<evidence type="ECO:0000256" key="2">
    <source>
        <dbReference type="ARBA" id="ARBA00022670"/>
    </source>
</evidence>
<evidence type="ECO:0000259" key="8">
    <source>
        <dbReference type="Pfam" id="PF00082"/>
    </source>
</evidence>
<dbReference type="PANTHER" id="PTHR43806:SF11">
    <property type="entry name" value="CEREVISIN-RELATED"/>
    <property type="match status" value="1"/>
</dbReference>
<feature type="chain" id="PRO_5011613653" evidence="7">
    <location>
        <begin position="33"/>
        <end position="944"/>
    </location>
</feature>
<dbReference type="InterPro" id="IPR023827">
    <property type="entry name" value="Peptidase_S8_Asp-AS"/>
</dbReference>
<dbReference type="GO" id="GO:0006508">
    <property type="term" value="P:proteolysis"/>
    <property type="evidence" value="ECO:0007669"/>
    <property type="project" value="UniProtKB-KW"/>
</dbReference>
<protein>
    <submittedName>
        <fullName evidence="10">Serine protease, subtilisin family</fullName>
    </submittedName>
</protein>
<proteinExistence type="inferred from homology"/>
<dbReference type="NCBIfam" id="NF041940">
    <property type="entry name" value="choice_anch_X"/>
    <property type="match status" value="1"/>
</dbReference>
<keyword evidence="11" id="KW-1185">Reference proteome</keyword>
<dbReference type="InterPro" id="IPR054399">
    <property type="entry name" value="Fervidolysin-like_N_prodom"/>
</dbReference>
<sequence>MKHTRQTRPMLAALLGGLFAFSAASLATSARAAEFDSLAATPNTLFANTAASVTFVAKLQPDPALNRSSVRLLRNTNGVFAQVATMRDDGSNGDAVANDNLFTAVLPIAGTGVGQLDFRATAAYTGVLKRAQSSTLPLQVLPSLDLQIQAGQKTITMVQGQSVSAAYTLQVGHQGGGAASVQASHEITPATGLGLVTDLSPGGYTTNQSSQTFLVQDQFTANEAGDYTVKLSGTLTAGGASDQASDTMLVRVLPANGAGLLTLNVYPGGLQTGSSAALTFGASYTLGAGAAPAVRLVEVNADGNPVREQGAMRDDGADPDIAAGDSVFSNRATLTAGAAGSLRYFKALATLAGGGEVASGTLAIPSLPFPIGFAPVNPAATVTDPDTGAMLQCDQVIVQFKPEATLAGVNATVALVNGQVLGVEPQLNAYQVGIACNGVAGVQAAIDTLQQQPLVAVAGPNGVSMPGEFTPNDPSYASTYAPGLVRADEAWLIARGKNMVVAVLDTGVDYNHPDLAGRVVKGKDYINGDNDPQDDHSHGTHVAGIVAAKGHNGIGIAGMAWDAKILAIKVCGGKAGVPGVGALGGCPDSAVTSGILEAASKARIVNMSLGGPVSTLESIMNFFGWQTARQQAVNAAVAGGVMVVAASGNANTSSTYLPCAYAGVLCVGNTTSADVRYTHPTFGSNYGAQVDIAAPGTGILSTVPAFSDASGYGTKTGTSMAAPLVAGVAALVWANNPGWTRAQVEDRLLRTAVPLPGQQVGPRVDAFDAVFNGSFENDLSGWKTSGTGSVVTRLGPINPTKDLRMGMVSTGPDAAVATSDLYQEFTVQPDATELSISFSYAMITEEFPEWVNRGYNDDFRVTLEAPNGAEHELVLETVDGSAFSLIGGIDFPGGDSTVGWTGWRHIVSRKVPVTPGAGTYRLRVRDRGDGIYDTNGIMDNIRFK</sequence>
<feature type="signal peptide" evidence="7">
    <location>
        <begin position="1"/>
        <end position="32"/>
    </location>
</feature>
<dbReference type="InterPro" id="IPR000209">
    <property type="entry name" value="Peptidase_S8/S53_dom"/>
</dbReference>
<keyword evidence="4 5" id="KW-0720">Serine protease</keyword>
<dbReference type="SUPFAM" id="SSF52743">
    <property type="entry name" value="Subtilisin-like"/>
    <property type="match status" value="1"/>
</dbReference>
<dbReference type="InterPro" id="IPR050131">
    <property type="entry name" value="Peptidase_S8_subtilisin-like"/>
</dbReference>
<dbReference type="OrthoDB" id="9790784at2"/>
<dbReference type="RefSeq" id="WP_093554876.1">
    <property type="nucleotide sequence ID" value="NZ_FPBO01000005.1"/>
</dbReference>
<evidence type="ECO:0000256" key="4">
    <source>
        <dbReference type="ARBA" id="ARBA00022825"/>
    </source>
</evidence>
<dbReference type="GO" id="GO:0004252">
    <property type="term" value="F:serine-type endopeptidase activity"/>
    <property type="evidence" value="ECO:0007669"/>
    <property type="project" value="UniProtKB-UniRule"/>
</dbReference>
<dbReference type="InterPro" id="IPR023828">
    <property type="entry name" value="Peptidase_S8_Ser-AS"/>
</dbReference>
<evidence type="ECO:0000313" key="11">
    <source>
        <dbReference type="Proteomes" id="UP000199391"/>
    </source>
</evidence>
<dbReference type="PROSITE" id="PS51892">
    <property type="entry name" value="SUBTILASE"/>
    <property type="match status" value="1"/>
</dbReference>
<dbReference type="Pfam" id="PF00082">
    <property type="entry name" value="Peptidase_S8"/>
    <property type="match status" value="1"/>
</dbReference>
<evidence type="ECO:0000256" key="1">
    <source>
        <dbReference type="ARBA" id="ARBA00011073"/>
    </source>
</evidence>
<dbReference type="PROSITE" id="PS00137">
    <property type="entry name" value="SUBTILASE_HIS"/>
    <property type="match status" value="1"/>
</dbReference>
<dbReference type="EMBL" id="FPBO01000005">
    <property type="protein sequence ID" value="SFU57427.1"/>
    <property type="molecule type" value="Genomic_DNA"/>
</dbReference>